<protein>
    <recommendedName>
        <fullName evidence="1">Bacterial Ig-like domain-containing protein</fullName>
    </recommendedName>
</protein>
<proteinExistence type="predicted"/>
<evidence type="ECO:0000259" key="1">
    <source>
        <dbReference type="Pfam" id="PF20251"/>
    </source>
</evidence>
<dbReference type="AlphaFoldDB" id="A0A5P3AWX0"/>
<evidence type="ECO:0000313" key="2">
    <source>
        <dbReference type="EMBL" id="QEW38229.1"/>
    </source>
</evidence>
<organism evidence="2 3">
    <name type="scientific">Phocaeicola vulgatus</name>
    <name type="common">Bacteroides vulgatus</name>
    <dbReference type="NCBI Taxonomy" id="821"/>
    <lineage>
        <taxon>Bacteria</taxon>
        <taxon>Pseudomonadati</taxon>
        <taxon>Bacteroidota</taxon>
        <taxon>Bacteroidia</taxon>
        <taxon>Bacteroidales</taxon>
        <taxon>Bacteroidaceae</taxon>
        <taxon>Phocaeicola</taxon>
    </lineage>
</organism>
<dbReference type="EMBL" id="CP043529">
    <property type="protein sequence ID" value="QEW38229.1"/>
    <property type="molecule type" value="Genomic_DNA"/>
</dbReference>
<gene>
    <name evidence="2" type="ORF">VIC01_03853</name>
</gene>
<dbReference type="InterPro" id="IPR046878">
    <property type="entry name" value="Big_14"/>
</dbReference>
<sequence length="285" mass="32768">MTLNTKLMNNKILFLFLACCLFSGCMDKKRNNGGGNPDIILLGEQKELGISFSHDYTVYMKVLKTVNSSDSGMMVVVSNALDVPMRYGEGWKLQKQTGDAWTDKGYRKDLDGFNGILPPRRSCLLKFPLGELEPGKYRIVKAFQTGRRNILQLGAKFEIRDNYNPLILPFWMLYPQDKIVLGFYDIVFSEDLPKSYPMYLINKTDCDITLGRAYRIEKYKKGIWSAVKGNSDFRDDALIVKPCRRSGWKGLGVYIPRLAKGLYRICKEADHDNRTHLITCEFYIY</sequence>
<accession>A0A5P3AWX0</accession>
<dbReference type="Proteomes" id="UP000326091">
    <property type="component" value="Chromosome"/>
</dbReference>
<name>A0A5P3AWX0_PHOVU</name>
<dbReference type="PROSITE" id="PS51257">
    <property type="entry name" value="PROKAR_LIPOPROTEIN"/>
    <property type="match status" value="1"/>
</dbReference>
<feature type="domain" description="Bacterial Ig-like" evidence="1">
    <location>
        <begin position="199"/>
        <end position="269"/>
    </location>
</feature>
<reference evidence="2 3" key="1">
    <citation type="submission" date="2019-09" db="EMBL/GenBank/DDBJ databases">
        <title>Commensal-derived Metabolites Govern Vibrio cholerae Pathogenesis in Host.</title>
        <authorList>
            <person name="Yoon S.S."/>
            <person name="Yoon M.Y."/>
        </authorList>
    </citation>
    <scope>NUCLEOTIDE SEQUENCE [LARGE SCALE GENOMIC DNA]</scope>
    <source>
        <strain evidence="2 3">VIC01</strain>
    </source>
</reference>
<evidence type="ECO:0000313" key="3">
    <source>
        <dbReference type="Proteomes" id="UP000326091"/>
    </source>
</evidence>
<feature type="domain" description="Bacterial Ig-like" evidence="1">
    <location>
        <begin position="58"/>
        <end position="149"/>
    </location>
</feature>
<dbReference type="Pfam" id="PF20251">
    <property type="entry name" value="Big_14"/>
    <property type="match status" value="2"/>
</dbReference>